<keyword evidence="1" id="KW-0472">Membrane</keyword>
<organism evidence="2 3">
    <name type="scientific">Methanooceanicella nereidis</name>
    <dbReference type="NCBI Taxonomy" id="2052831"/>
    <lineage>
        <taxon>Archaea</taxon>
        <taxon>Methanobacteriati</taxon>
        <taxon>Methanobacteriota</taxon>
        <taxon>Stenosarchaea group</taxon>
        <taxon>Methanomicrobia</taxon>
        <taxon>Methanocellales</taxon>
        <taxon>Methanocellaceae</taxon>
        <taxon>Methanooceanicella</taxon>
    </lineage>
</organism>
<keyword evidence="3" id="KW-1185">Reference proteome</keyword>
<proteinExistence type="predicted"/>
<keyword evidence="1" id="KW-1133">Transmembrane helix</keyword>
<dbReference type="Proteomes" id="UP001320159">
    <property type="component" value="Unassembled WGS sequence"/>
</dbReference>
<dbReference type="AlphaFoldDB" id="A0AAP2RD62"/>
<protein>
    <submittedName>
        <fullName evidence="2">Uncharacterized protein</fullName>
    </submittedName>
</protein>
<gene>
    <name evidence="2" type="ORF">CUJ83_09070</name>
</gene>
<feature type="transmembrane region" description="Helical" evidence="1">
    <location>
        <begin position="104"/>
        <end position="127"/>
    </location>
</feature>
<evidence type="ECO:0000313" key="3">
    <source>
        <dbReference type="Proteomes" id="UP001320159"/>
    </source>
</evidence>
<accession>A0AAP2RD62</accession>
<evidence type="ECO:0000313" key="2">
    <source>
        <dbReference type="EMBL" id="MCD1295148.1"/>
    </source>
</evidence>
<keyword evidence="1" id="KW-0812">Transmembrane</keyword>
<name>A0AAP2RD62_9EURY</name>
<reference evidence="2 3" key="1">
    <citation type="submission" date="2017-11" db="EMBL/GenBank/DDBJ databases">
        <title>Isolation and Characterization of Family Methanocellaceae Species from Potential Methane Hydrate Area Offshore Southwestern Taiwan.</title>
        <authorList>
            <person name="Zhang W.-L."/>
            <person name="Chen W.-C."/>
            <person name="Lai M.-C."/>
            <person name="Chen S.-C."/>
        </authorList>
    </citation>
    <scope>NUCLEOTIDE SEQUENCE [LARGE SCALE GENOMIC DNA]</scope>
    <source>
        <strain evidence="2 3">CWC-04</strain>
    </source>
</reference>
<feature type="transmembrane region" description="Helical" evidence="1">
    <location>
        <begin position="133"/>
        <end position="156"/>
    </location>
</feature>
<dbReference type="RefSeq" id="WP_230741998.1">
    <property type="nucleotide sequence ID" value="NZ_PGCK01000007.1"/>
</dbReference>
<feature type="transmembrane region" description="Helical" evidence="1">
    <location>
        <begin position="24"/>
        <end position="46"/>
    </location>
</feature>
<sequence length="178" mass="20207">MTDAEGEPSQPGIVERIANIISDILFYIISALFTLLALFLIFLAFYRLYYTIISLPEIMLDALFESIGFTTVAAAVFELAKTIYEEDIQSKVKMIAPRKIRRFISRFMTVIIISLSIEFLAMVFRYAHKPDEFAYLTNSAAVAIGIAAIFIAWSYYNKTSLPAEVMEHEIFEKGSSEK</sequence>
<evidence type="ECO:0000256" key="1">
    <source>
        <dbReference type="SAM" id="Phobius"/>
    </source>
</evidence>
<dbReference type="EMBL" id="PGCK01000007">
    <property type="protein sequence ID" value="MCD1295148.1"/>
    <property type="molecule type" value="Genomic_DNA"/>
</dbReference>
<comment type="caution">
    <text evidence="2">The sequence shown here is derived from an EMBL/GenBank/DDBJ whole genome shotgun (WGS) entry which is preliminary data.</text>
</comment>